<comment type="caution">
    <text evidence="1">The sequence shown here is derived from an EMBL/GenBank/DDBJ whole genome shotgun (WGS) entry which is preliminary data.</text>
</comment>
<sequence length="249" mass="27294">MENQNQSYAFEGRGKVYLTPVTGGTRGESFWVGVSDTAALSHSVDGGEDLYERHTGKDELWDTSDGTTTTSMSFNIKERRIDALTAALQAVVETVASAAVADEAHTASNVGSIAFLKHQKVSNVVIEDSTTGTAQPLAEGVDYKVDADYGRIEMLTDGFVQPLNVSYDYGEVTVVKPMTSKVDHYEVRVEGLNKVGQKDKQLIEVYKFKPNPVDTLDVLNESFSELTLEGNCLYDASDDREASYRIVKL</sequence>
<dbReference type="Proteomes" id="UP000471465">
    <property type="component" value="Unassembled WGS sequence"/>
</dbReference>
<keyword evidence="2" id="KW-1185">Reference proteome</keyword>
<protein>
    <submittedName>
        <fullName evidence="1">Uncharacterized protein</fullName>
    </submittedName>
</protein>
<organism evidence="1 2">
    <name type="scientific">Psychrobacter nivimaris</name>
    <dbReference type="NCBI Taxonomy" id="281738"/>
    <lineage>
        <taxon>Bacteria</taxon>
        <taxon>Pseudomonadati</taxon>
        <taxon>Pseudomonadota</taxon>
        <taxon>Gammaproteobacteria</taxon>
        <taxon>Moraxellales</taxon>
        <taxon>Moraxellaceae</taxon>
        <taxon>Psychrobacter</taxon>
    </lineage>
</organism>
<reference evidence="1 2" key="1">
    <citation type="submission" date="2019-09" db="EMBL/GenBank/DDBJ databases">
        <title>Draft genome sequence of Psychrobacter nivimaris LAMA 639, in search for biotechnological relevant genes.</title>
        <authorList>
            <person name="Lima A.O.S."/>
            <person name="Staloch B.E.K."/>
            <person name="Freitas R.C."/>
            <person name="Niero H."/>
            <person name="Silva M.A.C."/>
        </authorList>
    </citation>
    <scope>NUCLEOTIDE SEQUENCE [LARGE SCALE GENOMIC DNA]</scope>
    <source>
        <strain evidence="1 2">LAMA 639</strain>
    </source>
</reference>
<name>A0A6N7BZY6_9GAMM</name>
<dbReference type="RefSeq" id="WP_160021204.1">
    <property type="nucleotide sequence ID" value="NZ_VZIZ01000007.1"/>
</dbReference>
<evidence type="ECO:0000313" key="1">
    <source>
        <dbReference type="EMBL" id="KAF0569529.1"/>
    </source>
</evidence>
<proteinExistence type="predicted"/>
<dbReference type="EMBL" id="VZIZ01000007">
    <property type="protein sequence ID" value="KAF0569529.1"/>
    <property type="molecule type" value="Genomic_DNA"/>
</dbReference>
<gene>
    <name evidence="1" type="ORF">FQV37_2554</name>
</gene>
<dbReference type="InterPro" id="IPR016893">
    <property type="entry name" value="UCP028589"/>
</dbReference>
<accession>A0A6N7BZY6</accession>
<dbReference type="AlphaFoldDB" id="A0A6N7BZY6"/>
<dbReference type="PIRSF" id="PIRSF028589">
    <property type="entry name" value="UCP028589"/>
    <property type="match status" value="1"/>
</dbReference>
<evidence type="ECO:0000313" key="2">
    <source>
        <dbReference type="Proteomes" id="UP000471465"/>
    </source>
</evidence>